<accession>A0A0A0B760</accession>
<keyword evidence="3" id="KW-1185">Reference proteome</keyword>
<dbReference type="Pfam" id="PF09954">
    <property type="entry name" value="DUF2188"/>
    <property type="match status" value="1"/>
</dbReference>
<feature type="region of interest" description="Disordered" evidence="1">
    <location>
        <begin position="56"/>
        <end position="75"/>
    </location>
</feature>
<dbReference type="STRING" id="1408250.Q760_15855"/>
<evidence type="ECO:0000313" key="2">
    <source>
        <dbReference type="EMBL" id="KGM02053.1"/>
    </source>
</evidence>
<name>A0A0A0B760_9CELL</name>
<evidence type="ECO:0000313" key="3">
    <source>
        <dbReference type="Proteomes" id="UP000029833"/>
    </source>
</evidence>
<comment type="caution">
    <text evidence="2">The sequence shown here is derived from an EMBL/GenBank/DDBJ whole genome shotgun (WGS) entry which is preliminary data.</text>
</comment>
<dbReference type="RefSeq" id="WP_034630194.1">
    <property type="nucleotide sequence ID" value="NZ_AXNT01000069.1"/>
</dbReference>
<sequence>MPNGDVHTVHRDGTWLNEVEGQHAPLDGTFDRKDDAVAAGRKDADARGVEHVIHGLDGQIHEKNSHGHDPRNVPG</sequence>
<dbReference type="OrthoDB" id="5194813at2"/>
<proteinExistence type="predicted"/>
<dbReference type="AlphaFoldDB" id="A0A0A0B760"/>
<evidence type="ECO:0000256" key="1">
    <source>
        <dbReference type="SAM" id="MobiDB-lite"/>
    </source>
</evidence>
<gene>
    <name evidence="2" type="ORF">Q760_15855</name>
</gene>
<reference evidence="2 3" key="1">
    <citation type="submission" date="2013-10" db="EMBL/GenBank/DDBJ databases">
        <authorList>
            <person name="Wang G."/>
            <person name="Zhuang W."/>
        </authorList>
    </citation>
    <scope>NUCLEOTIDE SEQUENCE [LARGE SCALE GENOMIC DNA]</scope>
    <source>
        <strain evidence="2 3">DSM 20118</strain>
    </source>
</reference>
<dbReference type="InterPro" id="IPR018691">
    <property type="entry name" value="DUF2188"/>
</dbReference>
<protein>
    <recommendedName>
        <fullName evidence="4">DUF2188 domain-containing protein</fullName>
    </recommendedName>
</protein>
<evidence type="ECO:0008006" key="4">
    <source>
        <dbReference type="Google" id="ProtNLM"/>
    </source>
</evidence>
<organism evidence="2 3">
    <name type="scientific">Cellulomonas cellasea DSM 20118</name>
    <dbReference type="NCBI Taxonomy" id="1408250"/>
    <lineage>
        <taxon>Bacteria</taxon>
        <taxon>Bacillati</taxon>
        <taxon>Actinomycetota</taxon>
        <taxon>Actinomycetes</taxon>
        <taxon>Micrococcales</taxon>
        <taxon>Cellulomonadaceae</taxon>
        <taxon>Cellulomonas</taxon>
    </lineage>
</organism>
<dbReference type="EMBL" id="AXNT01000069">
    <property type="protein sequence ID" value="KGM02053.1"/>
    <property type="molecule type" value="Genomic_DNA"/>
</dbReference>
<dbReference type="Proteomes" id="UP000029833">
    <property type="component" value="Unassembled WGS sequence"/>
</dbReference>